<evidence type="ECO:0000256" key="4">
    <source>
        <dbReference type="ARBA" id="ARBA00023125"/>
    </source>
</evidence>
<feature type="domain" description="RNA polymerase sigma-70 region 2" evidence="6">
    <location>
        <begin position="31"/>
        <end position="95"/>
    </location>
</feature>
<dbReference type="Pfam" id="PF04542">
    <property type="entry name" value="Sigma70_r2"/>
    <property type="match status" value="1"/>
</dbReference>
<evidence type="ECO:0000313" key="7">
    <source>
        <dbReference type="EMBL" id="QDV72393.1"/>
    </source>
</evidence>
<dbReference type="Gene3D" id="1.10.1740.10">
    <property type="match status" value="1"/>
</dbReference>
<keyword evidence="8" id="KW-1185">Reference proteome</keyword>
<comment type="similarity">
    <text evidence="1">Belongs to the sigma-70 factor family. ECF subfamily.</text>
</comment>
<dbReference type="KEGG" id="bmei:Spa11_05680"/>
<evidence type="ECO:0000256" key="2">
    <source>
        <dbReference type="ARBA" id="ARBA00023015"/>
    </source>
</evidence>
<keyword evidence="5" id="KW-0804">Transcription</keyword>
<organism evidence="7 8">
    <name type="scientific">Botrimarina mediterranea</name>
    <dbReference type="NCBI Taxonomy" id="2528022"/>
    <lineage>
        <taxon>Bacteria</taxon>
        <taxon>Pseudomonadati</taxon>
        <taxon>Planctomycetota</taxon>
        <taxon>Planctomycetia</taxon>
        <taxon>Pirellulales</taxon>
        <taxon>Lacipirellulaceae</taxon>
        <taxon>Botrimarina</taxon>
    </lineage>
</organism>
<dbReference type="GO" id="GO:0006352">
    <property type="term" value="P:DNA-templated transcription initiation"/>
    <property type="evidence" value="ECO:0007669"/>
    <property type="project" value="InterPro"/>
</dbReference>
<protein>
    <submittedName>
        <fullName evidence="7">ECF RNA polymerase sigma factor SigE</fullName>
    </submittedName>
</protein>
<gene>
    <name evidence="7" type="primary">sigE_3</name>
    <name evidence="7" type="ORF">Spa11_05680</name>
</gene>
<proteinExistence type="inferred from homology"/>
<evidence type="ECO:0000256" key="3">
    <source>
        <dbReference type="ARBA" id="ARBA00023082"/>
    </source>
</evidence>
<keyword evidence="4" id="KW-0238">DNA-binding</keyword>
<dbReference type="RefSeq" id="WP_145107082.1">
    <property type="nucleotide sequence ID" value="NZ_CP036349.1"/>
</dbReference>
<dbReference type="InterPro" id="IPR013325">
    <property type="entry name" value="RNA_pol_sigma_r2"/>
</dbReference>
<evidence type="ECO:0000256" key="5">
    <source>
        <dbReference type="ARBA" id="ARBA00023163"/>
    </source>
</evidence>
<dbReference type="InterPro" id="IPR039425">
    <property type="entry name" value="RNA_pol_sigma-70-like"/>
</dbReference>
<name>A0A518K3L2_9BACT</name>
<dbReference type="SUPFAM" id="SSF88659">
    <property type="entry name" value="Sigma3 and sigma4 domains of RNA polymerase sigma factors"/>
    <property type="match status" value="1"/>
</dbReference>
<dbReference type="Proteomes" id="UP000316426">
    <property type="component" value="Chromosome"/>
</dbReference>
<dbReference type="GO" id="GO:0016987">
    <property type="term" value="F:sigma factor activity"/>
    <property type="evidence" value="ECO:0007669"/>
    <property type="project" value="UniProtKB-KW"/>
</dbReference>
<dbReference type="NCBIfam" id="TIGR02937">
    <property type="entry name" value="sigma70-ECF"/>
    <property type="match status" value="1"/>
</dbReference>
<dbReference type="AlphaFoldDB" id="A0A518K3L2"/>
<dbReference type="InterPro" id="IPR007627">
    <property type="entry name" value="RNA_pol_sigma70_r2"/>
</dbReference>
<keyword evidence="2" id="KW-0805">Transcription regulation</keyword>
<evidence type="ECO:0000256" key="1">
    <source>
        <dbReference type="ARBA" id="ARBA00010641"/>
    </source>
</evidence>
<dbReference type="PANTHER" id="PTHR43133:SF8">
    <property type="entry name" value="RNA POLYMERASE SIGMA FACTOR HI_1459-RELATED"/>
    <property type="match status" value="1"/>
</dbReference>
<evidence type="ECO:0000259" key="6">
    <source>
        <dbReference type="Pfam" id="PF04542"/>
    </source>
</evidence>
<dbReference type="SUPFAM" id="SSF88946">
    <property type="entry name" value="Sigma2 domain of RNA polymerase sigma factors"/>
    <property type="match status" value="1"/>
</dbReference>
<evidence type="ECO:0000313" key="8">
    <source>
        <dbReference type="Proteomes" id="UP000316426"/>
    </source>
</evidence>
<sequence>MGEATRITLLDRVRQTQAGDSWDEFAAVYDALILAWLRQQAITDADADDIRQEVMKTVVQEIANFDHNGRPGAFRNWLRRITANRMRRLWQKRGRSSGEEAGADIGVLAEQLEDDASRLTHVWDADHDRFVLNRLLALLNGRFSAKSLAAFRRLAIGQEDVEEVSKDLGMSIGAARVAQHRVLRALKELGAGLIDV</sequence>
<accession>A0A518K3L2</accession>
<dbReference type="InterPro" id="IPR013324">
    <property type="entry name" value="RNA_pol_sigma_r3/r4-like"/>
</dbReference>
<dbReference type="GO" id="GO:0003677">
    <property type="term" value="F:DNA binding"/>
    <property type="evidence" value="ECO:0007669"/>
    <property type="project" value="UniProtKB-KW"/>
</dbReference>
<keyword evidence="3" id="KW-0731">Sigma factor</keyword>
<dbReference type="PANTHER" id="PTHR43133">
    <property type="entry name" value="RNA POLYMERASE ECF-TYPE SIGMA FACTO"/>
    <property type="match status" value="1"/>
</dbReference>
<dbReference type="EMBL" id="CP036349">
    <property type="protein sequence ID" value="QDV72393.1"/>
    <property type="molecule type" value="Genomic_DNA"/>
</dbReference>
<reference evidence="7 8" key="1">
    <citation type="submission" date="2019-02" db="EMBL/GenBank/DDBJ databases">
        <title>Deep-cultivation of Planctomycetes and their phenomic and genomic characterization uncovers novel biology.</title>
        <authorList>
            <person name="Wiegand S."/>
            <person name="Jogler M."/>
            <person name="Boedeker C."/>
            <person name="Pinto D."/>
            <person name="Vollmers J."/>
            <person name="Rivas-Marin E."/>
            <person name="Kohn T."/>
            <person name="Peeters S.H."/>
            <person name="Heuer A."/>
            <person name="Rast P."/>
            <person name="Oberbeckmann S."/>
            <person name="Bunk B."/>
            <person name="Jeske O."/>
            <person name="Meyerdierks A."/>
            <person name="Storesund J.E."/>
            <person name="Kallscheuer N."/>
            <person name="Luecker S."/>
            <person name="Lage O.M."/>
            <person name="Pohl T."/>
            <person name="Merkel B.J."/>
            <person name="Hornburger P."/>
            <person name="Mueller R.-W."/>
            <person name="Bruemmer F."/>
            <person name="Labrenz M."/>
            <person name="Spormann A.M."/>
            <person name="Op den Camp H."/>
            <person name="Overmann J."/>
            <person name="Amann R."/>
            <person name="Jetten M.S.M."/>
            <person name="Mascher T."/>
            <person name="Medema M.H."/>
            <person name="Devos D.P."/>
            <person name="Kaster A.-K."/>
            <person name="Ovreas L."/>
            <person name="Rohde M."/>
            <person name="Galperin M.Y."/>
            <person name="Jogler C."/>
        </authorList>
    </citation>
    <scope>NUCLEOTIDE SEQUENCE [LARGE SCALE GENOMIC DNA]</scope>
    <source>
        <strain evidence="7 8">Spa11</strain>
    </source>
</reference>
<dbReference type="InterPro" id="IPR014284">
    <property type="entry name" value="RNA_pol_sigma-70_dom"/>
</dbReference>